<evidence type="ECO:0000256" key="5">
    <source>
        <dbReference type="ARBA" id="ARBA00022989"/>
    </source>
</evidence>
<evidence type="ECO:0000256" key="3">
    <source>
        <dbReference type="ARBA" id="ARBA00022475"/>
    </source>
</evidence>
<dbReference type="PRINTS" id="PR00237">
    <property type="entry name" value="GPCRRHODOPSN"/>
</dbReference>
<dbReference type="PRINTS" id="PR01788">
    <property type="entry name" value="PROSTANOIDR"/>
</dbReference>
<evidence type="ECO:0000256" key="6">
    <source>
        <dbReference type="ARBA" id="ARBA00023040"/>
    </source>
</evidence>
<dbReference type="PANTHER" id="PTHR11866">
    <property type="entry name" value="G-PROTEIN COUPLED RECEPTOR FAMILY 1 MEMBER"/>
    <property type="match status" value="1"/>
</dbReference>
<keyword evidence="10" id="KW-0807">Transducer</keyword>
<evidence type="ECO:0000313" key="14">
    <source>
        <dbReference type="EMBL" id="CAG5123474.1"/>
    </source>
</evidence>
<dbReference type="GO" id="GO:0007204">
    <property type="term" value="P:positive regulation of cytosolic calcium ion concentration"/>
    <property type="evidence" value="ECO:0007669"/>
    <property type="project" value="TreeGrafter"/>
</dbReference>
<evidence type="ECO:0000259" key="13">
    <source>
        <dbReference type="PROSITE" id="PS50262"/>
    </source>
</evidence>
<feature type="transmembrane region" description="Helical" evidence="12">
    <location>
        <begin position="214"/>
        <end position="242"/>
    </location>
</feature>
<organism evidence="14 15">
    <name type="scientific">Candidula unifasciata</name>
    <dbReference type="NCBI Taxonomy" id="100452"/>
    <lineage>
        <taxon>Eukaryota</taxon>
        <taxon>Metazoa</taxon>
        <taxon>Spiralia</taxon>
        <taxon>Lophotrochozoa</taxon>
        <taxon>Mollusca</taxon>
        <taxon>Gastropoda</taxon>
        <taxon>Heterobranchia</taxon>
        <taxon>Euthyneura</taxon>
        <taxon>Panpulmonata</taxon>
        <taxon>Eupulmonata</taxon>
        <taxon>Stylommatophora</taxon>
        <taxon>Helicina</taxon>
        <taxon>Helicoidea</taxon>
        <taxon>Geomitridae</taxon>
        <taxon>Candidula</taxon>
    </lineage>
</organism>
<evidence type="ECO:0000256" key="4">
    <source>
        <dbReference type="ARBA" id="ARBA00022692"/>
    </source>
</evidence>
<evidence type="ECO:0000256" key="2">
    <source>
        <dbReference type="ARBA" id="ARBA00017628"/>
    </source>
</evidence>
<evidence type="ECO:0000256" key="1">
    <source>
        <dbReference type="ARBA" id="ARBA00004651"/>
    </source>
</evidence>
<dbReference type="PROSITE" id="PS50262">
    <property type="entry name" value="G_PROTEIN_RECEP_F1_2"/>
    <property type="match status" value="1"/>
</dbReference>
<keyword evidence="8" id="KW-0675">Receptor</keyword>
<dbReference type="GO" id="GO:0004960">
    <property type="term" value="F:thromboxane receptor activity"/>
    <property type="evidence" value="ECO:0007669"/>
    <property type="project" value="InterPro"/>
</dbReference>
<evidence type="ECO:0000256" key="11">
    <source>
        <dbReference type="ARBA" id="ARBA00029815"/>
    </source>
</evidence>
<name>A0A8S3Z273_9EUPU</name>
<dbReference type="OrthoDB" id="5959154at2759"/>
<feature type="transmembrane region" description="Helical" evidence="12">
    <location>
        <begin position="170"/>
        <end position="194"/>
    </location>
</feature>
<dbReference type="EMBL" id="CAJHNH020001532">
    <property type="protein sequence ID" value="CAG5123474.1"/>
    <property type="molecule type" value="Genomic_DNA"/>
</dbReference>
<feature type="non-terminal residue" evidence="14">
    <location>
        <position position="305"/>
    </location>
</feature>
<dbReference type="PRINTS" id="PR00429">
    <property type="entry name" value="THROMBOXANER"/>
</dbReference>
<dbReference type="AlphaFoldDB" id="A0A8S3Z273"/>
<dbReference type="InterPro" id="IPR001105">
    <property type="entry name" value="Thbox_rcpt"/>
</dbReference>
<dbReference type="CDD" id="cd14981">
    <property type="entry name" value="7tmA_Prostanoid_R"/>
    <property type="match status" value="1"/>
</dbReference>
<dbReference type="SUPFAM" id="SSF81321">
    <property type="entry name" value="Family A G protein-coupled receptor-like"/>
    <property type="match status" value="1"/>
</dbReference>
<keyword evidence="9" id="KW-0325">Glycoprotein</keyword>
<keyword evidence="3" id="KW-1003">Cell membrane</keyword>
<accession>A0A8S3Z273</accession>
<feature type="transmembrane region" description="Helical" evidence="12">
    <location>
        <begin position="286"/>
        <end position="304"/>
    </location>
</feature>
<evidence type="ECO:0000256" key="7">
    <source>
        <dbReference type="ARBA" id="ARBA00023136"/>
    </source>
</evidence>
<dbReference type="GO" id="GO:0007189">
    <property type="term" value="P:adenylate cyclase-activating G protein-coupled receptor signaling pathway"/>
    <property type="evidence" value="ECO:0007669"/>
    <property type="project" value="TreeGrafter"/>
</dbReference>
<keyword evidence="7 12" id="KW-0472">Membrane</keyword>
<proteinExistence type="predicted"/>
<keyword evidence="15" id="KW-1185">Reference proteome</keyword>
<dbReference type="Pfam" id="PF00001">
    <property type="entry name" value="7tm_1"/>
    <property type="match status" value="1"/>
</dbReference>
<dbReference type="GO" id="GO:0005886">
    <property type="term" value="C:plasma membrane"/>
    <property type="evidence" value="ECO:0007669"/>
    <property type="project" value="UniProtKB-SubCell"/>
</dbReference>
<comment type="subcellular location">
    <subcellularLocation>
        <location evidence="1">Cell membrane</location>
        <topology evidence="1">Multi-pass membrane protein</topology>
    </subcellularLocation>
</comment>
<dbReference type="Gene3D" id="1.20.1070.10">
    <property type="entry name" value="Rhodopsin 7-helix transmembrane proteins"/>
    <property type="match status" value="1"/>
</dbReference>
<reference evidence="14" key="1">
    <citation type="submission" date="2021-04" db="EMBL/GenBank/DDBJ databases">
        <authorList>
            <consortium name="Molecular Ecology Group"/>
        </authorList>
    </citation>
    <scope>NUCLEOTIDE SEQUENCE</scope>
</reference>
<dbReference type="InterPro" id="IPR008365">
    <property type="entry name" value="Prostanoid_rcpt"/>
</dbReference>
<evidence type="ECO:0000256" key="8">
    <source>
        <dbReference type="ARBA" id="ARBA00023170"/>
    </source>
</evidence>
<gene>
    <name evidence="14" type="ORF">CUNI_LOCUS9032</name>
</gene>
<feature type="transmembrane region" description="Helical" evidence="12">
    <location>
        <begin position="128"/>
        <end position="150"/>
    </location>
</feature>
<evidence type="ECO:0000256" key="12">
    <source>
        <dbReference type="SAM" id="Phobius"/>
    </source>
</evidence>
<dbReference type="InterPro" id="IPR017452">
    <property type="entry name" value="GPCR_Rhodpsn_7TM"/>
</dbReference>
<dbReference type="Proteomes" id="UP000678393">
    <property type="component" value="Unassembled WGS sequence"/>
</dbReference>
<keyword evidence="5 12" id="KW-1133">Transmembrane helix</keyword>
<comment type="caution">
    <text evidence="14">The sequence shown here is derived from an EMBL/GenBank/DDBJ whole genome shotgun (WGS) entry which is preliminary data.</text>
</comment>
<sequence length="305" mass="34183">MDELTWNNITGNECNMSRVSIEQKLEVICLNGTSTKASTCDRLAHGISLSTPIIMTTFGVLGNILALIVLYASRREAQARRTVFFVMLSGLAWTDLIGLISVSPIAIITYANNLTWVGGAPLCRYHGFMMVSFGVVMPLIVCCMSVERFLAIKFSYYYARHITRRKAQLIFLGCWAVTTSFTALPFIGFGSYELQYPNSWCFLNFHRESTVDTVYAAMFSSLNIIAIVITILCNLVVAETLCRHRLRRRLRSSPSIDRKLSVSGIGSATSGTVIRQKHHSDMEAQMIWFLCLITIAFSVCWLPLN</sequence>
<dbReference type="PANTHER" id="PTHR11866:SF16">
    <property type="entry name" value="PROSTAGLANDIN E2 RECEPTOR EP4 SUBTYPE-LIKE PROTEIN"/>
    <property type="match status" value="1"/>
</dbReference>
<evidence type="ECO:0000313" key="15">
    <source>
        <dbReference type="Proteomes" id="UP000678393"/>
    </source>
</evidence>
<feature type="transmembrane region" description="Helical" evidence="12">
    <location>
        <begin position="53"/>
        <end position="72"/>
    </location>
</feature>
<feature type="domain" description="G-protein coupled receptors family 1 profile" evidence="13">
    <location>
        <begin position="62"/>
        <end position="305"/>
    </location>
</feature>
<keyword evidence="6" id="KW-0297">G-protein coupled receptor</keyword>
<protein>
    <recommendedName>
        <fullName evidence="2">Thromboxane A2 receptor</fullName>
    </recommendedName>
    <alternativeName>
        <fullName evidence="11">Prostanoid TP receptor</fullName>
    </alternativeName>
</protein>
<evidence type="ECO:0000256" key="10">
    <source>
        <dbReference type="ARBA" id="ARBA00023224"/>
    </source>
</evidence>
<evidence type="ECO:0000256" key="9">
    <source>
        <dbReference type="ARBA" id="ARBA00023180"/>
    </source>
</evidence>
<feature type="transmembrane region" description="Helical" evidence="12">
    <location>
        <begin position="84"/>
        <end position="108"/>
    </location>
</feature>
<dbReference type="InterPro" id="IPR000276">
    <property type="entry name" value="GPCR_Rhodpsn"/>
</dbReference>
<keyword evidence="4 12" id="KW-0812">Transmembrane</keyword>